<dbReference type="GO" id="GO:0005886">
    <property type="term" value="C:plasma membrane"/>
    <property type="evidence" value="ECO:0007669"/>
    <property type="project" value="UniProtKB-SubCell"/>
</dbReference>
<feature type="transmembrane region" description="Helical" evidence="6">
    <location>
        <begin position="148"/>
        <end position="171"/>
    </location>
</feature>
<feature type="transmembrane region" description="Helical" evidence="6">
    <location>
        <begin position="183"/>
        <end position="204"/>
    </location>
</feature>
<proteinExistence type="predicted"/>
<keyword evidence="8" id="KW-1185">Reference proteome</keyword>
<dbReference type="AlphaFoldDB" id="A0A8U0A6I6"/>
<evidence type="ECO:0000313" key="8">
    <source>
        <dbReference type="Proteomes" id="UP000831768"/>
    </source>
</evidence>
<keyword evidence="3 6" id="KW-0812">Transmembrane</keyword>
<evidence type="ECO:0000256" key="3">
    <source>
        <dbReference type="ARBA" id="ARBA00022692"/>
    </source>
</evidence>
<dbReference type="PANTHER" id="PTHR30086:SF20">
    <property type="entry name" value="ARGININE EXPORTER PROTEIN ARGO-RELATED"/>
    <property type="match status" value="1"/>
</dbReference>
<sequence>MPLAAFTHGIVLAIGLIVALGPQNVFIFQQGAVQPRLTRALPTVLTAGISDTLLILLAVLGVSVVVLQFVWLQTVLFGAGFVFLLYIGWVLYSSPALDVDPHTEEFLGTREQIGFTASVSLLNPHAILDTIGVIGTNALAYSGLNRGIFTAGCLFVSWGWFSGLAVAGWVLGESANADRWMQYLNTVSAAVVWIVALYMGWQLIGLLEIM</sequence>
<feature type="transmembrane region" description="Helical" evidence="6">
    <location>
        <begin position="74"/>
        <end position="92"/>
    </location>
</feature>
<evidence type="ECO:0000256" key="2">
    <source>
        <dbReference type="ARBA" id="ARBA00022475"/>
    </source>
</evidence>
<evidence type="ECO:0000256" key="4">
    <source>
        <dbReference type="ARBA" id="ARBA00022989"/>
    </source>
</evidence>
<feature type="transmembrane region" description="Helical" evidence="6">
    <location>
        <begin position="43"/>
        <end position="67"/>
    </location>
</feature>
<dbReference type="GO" id="GO:0015171">
    <property type="term" value="F:amino acid transmembrane transporter activity"/>
    <property type="evidence" value="ECO:0007669"/>
    <property type="project" value="TreeGrafter"/>
</dbReference>
<comment type="subcellular location">
    <subcellularLocation>
        <location evidence="1">Cell membrane</location>
        <topology evidence="1">Multi-pass membrane protein</topology>
    </subcellularLocation>
</comment>
<evidence type="ECO:0000313" key="7">
    <source>
        <dbReference type="EMBL" id="UPM44634.1"/>
    </source>
</evidence>
<keyword evidence="4 6" id="KW-1133">Transmembrane helix</keyword>
<keyword evidence="7" id="KW-0614">Plasmid</keyword>
<keyword evidence="2" id="KW-1003">Cell membrane</keyword>
<reference evidence="7" key="1">
    <citation type="submission" date="2022-04" db="EMBL/GenBank/DDBJ databases">
        <title>Halocatena sp. nov., isolated from a salt lake.</title>
        <authorList>
            <person name="Cui H.-L."/>
        </authorList>
    </citation>
    <scope>NUCLEOTIDE SEQUENCE</scope>
    <source>
        <strain evidence="7">AD-1</strain>
        <plasmid evidence="7">unnamed2</plasmid>
    </source>
</reference>
<evidence type="ECO:0000256" key="6">
    <source>
        <dbReference type="SAM" id="Phobius"/>
    </source>
</evidence>
<dbReference type="Pfam" id="PF01810">
    <property type="entry name" value="LysE"/>
    <property type="match status" value="1"/>
</dbReference>
<dbReference type="PANTHER" id="PTHR30086">
    <property type="entry name" value="ARGININE EXPORTER PROTEIN ARGO"/>
    <property type="match status" value="1"/>
</dbReference>
<evidence type="ECO:0000256" key="5">
    <source>
        <dbReference type="ARBA" id="ARBA00023136"/>
    </source>
</evidence>
<dbReference type="GeneID" id="71929672"/>
<geneLocation type="plasmid" evidence="7 8">
    <name>unnamed2</name>
</geneLocation>
<evidence type="ECO:0000256" key="1">
    <source>
        <dbReference type="ARBA" id="ARBA00004651"/>
    </source>
</evidence>
<accession>A0A8U0A6I6</accession>
<dbReference type="Proteomes" id="UP000831768">
    <property type="component" value="Plasmid unnamed2"/>
</dbReference>
<name>A0A8U0A6I6_9EURY</name>
<keyword evidence="5 6" id="KW-0472">Membrane</keyword>
<protein>
    <submittedName>
        <fullName evidence="7">LysE family transporter</fullName>
    </submittedName>
</protein>
<dbReference type="KEGG" id="haad:MW046_16455"/>
<dbReference type="RefSeq" id="WP_247995288.1">
    <property type="nucleotide sequence ID" value="NZ_CP096021.1"/>
</dbReference>
<dbReference type="InterPro" id="IPR001123">
    <property type="entry name" value="LeuE-type"/>
</dbReference>
<organism evidence="7 8">
    <name type="scientific">Halocatena salina</name>
    <dbReference type="NCBI Taxonomy" id="2934340"/>
    <lineage>
        <taxon>Archaea</taxon>
        <taxon>Methanobacteriati</taxon>
        <taxon>Methanobacteriota</taxon>
        <taxon>Stenosarchaea group</taxon>
        <taxon>Halobacteria</taxon>
        <taxon>Halobacteriales</taxon>
        <taxon>Natronomonadaceae</taxon>
        <taxon>Halocatena</taxon>
    </lineage>
</organism>
<gene>
    <name evidence="7" type="ORF">MW046_16455</name>
</gene>
<dbReference type="EMBL" id="CP096021">
    <property type="protein sequence ID" value="UPM44634.1"/>
    <property type="molecule type" value="Genomic_DNA"/>
</dbReference>